<accession>A0A367L7M2</accession>
<organism evidence="1 2">
    <name type="scientific">Ophiocordyceps polyrhachis-furcata BCC 54312</name>
    <dbReference type="NCBI Taxonomy" id="1330021"/>
    <lineage>
        <taxon>Eukaryota</taxon>
        <taxon>Fungi</taxon>
        <taxon>Dikarya</taxon>
        <taxon>Ascomycota</taxon>
        <taxon>Pezizomycotina</taxon>
        <taxon>Sordariomycetes</taxon>
        <taxon>Hypocreomycetidae</taxon>
        <taxon>Hypocreales</taxon>
        <taxon>Ophiocordycipitaceae</taxon>
        <taxon>Ophiocordyceps</taxon>
    </lineage>
</organism>
<sequence>MDQVMDLVLDQDIDMDQGHLNIALIPAEFKFGEVDCALCGVPIIHQPLEERAPDLQDFALEKAEQTRWLRIARLIGNHPTSKQPLNARVSHPAYDSGNGNFMVAQGQTVKTYHRREGHPFVVPFHNDCMALLRHYLDETCVELEIDIEVLFDAVNHLSVDDNSSRTWKSLGIPYVGVGLLGMVDPFMPGAEHLAMSPIEIPELKSYYENLPRLSLARPDKVAAGNDIFSRLDHGIMANICRYLETNDIAKWRSASRSAARLDLDNDFWQTRVGEDMPWLFDFPDEAFPDTDWAEVYSDLSKASQLTRVDKMLGLANRRRIWEKQGPFFHAAYKFADNCKNYWMRELARYVGNFEVKQSLPLSFPPPLKTAIYLPTLLCEDLQDLDDAEPYINLSWTVSGTLAGIDVMKNGRMETLDHRFGEDHVGSERMMPFDQRISIPLDDWVTGLVMYCSTQPLDADLHDATCAVENIPDDKRDELLAADAEDQIGFYSFSRRVVGIEIQFAHQAAFLAGFRTDDVKLVHADPGRFVVGFRIERQTCSAAVTRVGLVMAPITPGMPGIQRVAPDDYWRDHKVPLDQLTLTRVPPAPLRLCEGLGWVTRAAKSRPCEVLVLGETNWELSHLTSISVDDNLDGIRADYSNGPPRSIGWVRDERRIFDIDGQGGERIIALFLIHDPELGSWRFQVNTSRQRQLVIDQGAAGPMVRLPLWSGLGGMNLVGGIYATWLSGHGHKLAGVGCLTTDDRLL</sequence>
<gene>
    <name evidence="1" type="ORF">L249_4358</name>
</gene>
<dbReference type="STRING" id="1330021.A0A367L7M2"/>
<dbReference type="InterPro" id="IPR036047">
    <property type="entry name" value="F-box-like_dom_sf"/>
</dbReference>
<proteinExistence type="predicted"/>
<dbReference type="EMBL" id="LKCN02000012">
    <property type="protein sequence ID" value="RCI10411.1"/>
    <property type="molecule type" value="Genomic_DNA"/>
</dbReference>
<dbReference type="SUPFAM" id="SSF81383">
    <property type="entry name" value="F-box domain"/>
    <property type="match status" value="1"/>
</dbReference>
<evidence type="ECO:0000313" key="2">
    <source>
        <dbReference type="Proteomes" id="UP000253664"/>
    </source>
</evidence>
<protein>
    <recommendedName>
        <fullName evidence="3">F-box domain-containing protein</fullName>
    </recommendedName>
</protein>
<evidence type="ECO:0008006" key="3">
    <source>
        <dbReference type="Google" id="ProtNLM"/>
    </source>
</evidence>
<evidence type="ECO:0000313" key="1">
    <source>
        <dbReference type="EMBL" id="RCI10411.1"/>
    </source>
</evidence>
<comment type="caution">
    <text evidence="1">The sequence shown here is derived from an EMBL/GenBank/DDBJ whole genome shotgun (WGS) entry which is preliminary data.</text>
</comment>
<reference evidence="1 2" key="1">
    <citation type="journal article" date="2015" name="BMC Genomics">
        <title>Insights from the genome of Ophiocordyceps polyrhachis-furcata to pathogenicity and host specificity in insect fungi.</title>
        <authorList>
            <person name="Wichadakul D."/>
            <person name="Kobmoo N."/>
            <person name="Ingsriswang S."/>
            <person name="Tangphatsornruang S."/>
            <person name="Chantasingh D."/>
            <person name="Luangsa-ard J.J."/>
            <person name="Eurwilaichitr L."/>
        </authorList>
    </citation>
    <scope>NUCLEOTIDE SEQUENCE [LARGE SCALE GENOMIC DNA]</scope>
    <source>
        <strain evidence="1 2">BCC 54312</strain>
    </source>
</reference>
<dbReference type="Proteomes" id="UP000253664">
    <property type="component" value="Unassembled WGS sequence"/>
</dbReference>
<keyword evidence="2" id="KW-1185">Reference proteome</keyword>
<dbReference type="AlphaFoldDB" id="A0A367L7M2"/>
<dbReference type="OrthoDB" id="9984533at2759"/>
<name>A0A367L7M2_9HYPO</name>